<gene>
    <name evidence="2" type="ORF">OSB04_003250</name>
</gene>
<proteinExistence type="predicted"/>
<accession>A0AA38TUS6</accession>
<evidence type="ECO:0000256" key="1">
    <source>
        <dbReference type="SAM" id="MobiDB-lite"/>
    </source>
</evidence>
<sequence length="135" mass="15369">MEKIDQGKPKAVKWRNKPILHYNEMLKLFAKDKATGTRAETAKERNNRSKESEKRPETVEEIDELLVMDDITLENFTSVDYINGTLSTPHSQVKIPSSSMGKKRKLENDDRFTSNILGSINNVVDAIDRTTNVFG</sequence>
<keyword evidence="3" id="KW-1185">Reference proteome</keyword>
<evidence type="ECO:0000313" key="2">
    <source>
        <dbReference type="EMBL" id="KAJ9567284.1"/>
    </source>
</evidence>
<name>A0AA38TUS6_9ASTR</name>
<feature type="region of interest" description="Disordered" evidence="1">
    <location>
        <begin position="33"/>
        <end position="59"/>
    </location>
</feature>
<dbReference type="Proteomes" id="UP001172457">
    <property type="component" value="Chromosome 1"/>
</dbReference>
<dbReference type="AlphaFoldDB" id="A0AA38TUS6"/>
<dbReference type="EMBL" id="JARYMX010000001">
    <property type="protein sequence ID" value="KAJ9567284.1"/>
    <property type="molecule type" value="Genomic_DNA"/>
</dbReference>
<organism evidence="2 3">
    <name type="scientific">Centaurea solstitialis</name>
    <name type="common">yellow star-thistle</name>
    <dbReference type="NCBI Taxonomy" id="347529"/>
    <lineage>
        <taxon>Eukaryota</taxon>
        <taxon>Viridiplantae</taxon>
        <taxon>Streptophyta</taxon>
        <taxon>Embryophyta</taxon>
        <taxon>Tracheophyta</taxon>
        <taxon>Spermatophyta</taxon>
        <taxon>Magnoliopsida</taxon>
        <taxon>eudicotyledons</taxon>
        <taxon>Gunneridae</taxon>
        <taxon>Pentapetalae</taxon>
        <taxon>asterids</taxon>
        <taxon>campanulids</taxon>
        <taxon>Asterales</taxon>
        <taxon>Asteraceae</taxon>
        <taxon>Carduoideae</taxon>
        <taxon>Cardueae</taxon>
        <taxon>Centaureinae</taxon>
        <taxon>Centaurea</taxon>
    </lineage>
</organism>
<reference evidence="2" key="1">
    <citation type="submission" date="2023-03" db="EMBL/GenBank/DDBJ databases">
        <title>Chromosome-scale reference genome and RAD-based genetic map of yellow starthistle (Centaurea solstitialis) reveal putative structural variation and QTLs associated with invader traits.</title>
        <authorList>
            <person name="Reatini B."/>
            <person name="Cang F.A."/>
            <person name="Jiang Q."/>
            <person name="Mckibben M.T.W."/>
            <person name="Barker M.S."/>
            <person name="Rieseberg L.H."/>
            <person name="Dlugosch K.M."/>
        </authorList>
    </citation>
    <scope>NUCLEOTIDE SEQUENCE</scope>
    <source>
        <strain evidence="2">CAN-66</strain>
        <tissue evidence="2">Leaf</tissue>
    </source>
</reference>
<comment type="caution">
    <text evidence="2">The sequence shown here is derived from an EMBL/GenBank/DDBJ whole genome shotgun (WGS) entry which is preliminary data.</text>
</comment>
<evidence type="ECO:0000313" key="3">
    <source>
        <dbReference type="Proteomes" id="UP001172457"/>
    </source>
</evidence>
<feature type="compositionally biased region" description="Basic and acidic residues" evidence="1">
    <location>
        <begin position="33"/>
        <end position="58"/>
    </location>
</feature>
<protein>
    <submittedName>
        <fullName evidence="2">Uncharacterized protein</fullName>
    </submittedName>
</protein>